<evidence type="ECO:0000259" key="3">
    <source>
        <dbReference type="PROSITE" id="PS50977"/>
    </source>
</evidence>
<dbReference type="Pfam" id="PF00440">
    <property type="entry name" value="TetR_N"/>
    <property type="match status" value="1"/>
</dbReference>
<dbReference type="Proteomes" id="UP001231362">
    <property type="component" value="Unassembled WGS sequence"/>
</dbReference>
<evidence type="ECO:0000313" key="4">
    <source>
        <dbReference type="EMBL" id="MDQ0154845.1"/>
    </source>
</evidence>
<evidence type="ECO:0000313" key="5">
    <source>
        <dbReference type="Proteomes" id="UP001231362"/>
    </source>
</evidence>
<evidence type="ECO:0000256" key="1">
    <source>
        <dbReference type="ARBA" id="ARBA00023125"/>
    </source>
</evidence>
<keyword evidence="5" id="KW-1185">Reference proteome</keyword>
<dbReference type="RefSeq" id="WP_307149429.1">
    <property type="nucleotide sequence ID" value="NZ_JAUSTU010000004.1"/>
</dbReference>
<dbReference type="PROSITE" id="PS50977">
    <property type="entry name" value="HTH_TETR_2"/>
    <property type="match status" value="1"/>
</dbReference>
<dbReference type="InterPro" id="IPR009057">
    <property type="entry name" value="Homeodomain-like_sf"/>
</dbReference>
<feature type="DNA-binding region" description="H-T-H motif" evidence="2">
    <location>
        <begin position="32"/>
        <end position="51"/>
    </location>
</feature>
<sequence length="221" mass="26012">MDKKEIQKRRMWKYFVEATAEIIESEGVEKVTIRKVADRAGYNSATIYNYFSEVSHLIFFASMRFLKPYTDEVSSVIQKGQNPVEQWLLAWECFCKHSFKNPQIFQAVFIADLGEQPEKLLEYYYELYPQDLIDIPESLKMILFEPNITKRGRTFLELAVKEGSISTNNADGINELTLFIWQGMFTNILNRRRAYDPDKAAAITMKYITEVVQNEKYFRFD</sequence>
<proteinExistence type="predicted"/>
<organism evidence="4 5">
    <name type="scientific">Anoxybacillus andreesenii</name>
    <dbReference type="NCBI Taxonomy" id="1325932"/>
    <lineage>
        <taxon>Bacteria</taxon>
        <taxon>Bacillati</taxon>
        <taxon>Bacillota</taxon>
        <taxon>Bacilli</taxon>
        <taxon>Bacillales</taxon>
        <taxon>Anoxybacillaceae</taxon>
        <taxon>Anoxybacillus</taxon>
    </lineage>
</organism>
<reference evidence="4 5" key="1">
    <citation type="submission" date="2023-07" db="EMBL/GenBank/DDBJ databases">
        <title>Genomic Encyclopedia of Type Strains, Phase IV (KMG-IV): sequencing the most valuable type-strain genomes for metagenomic binning, comparative biology and taxonomic classification.</title>
        <authorList>
            <person name="Goeker M."/>
        </authorList>
    </citation>
    <scope>NUCLEOTIDE SEQUENCE [LARGE SCALE GENOMIC DNA]</scope>
    <source>
        <strain evidence="4 5">DSM 23948</strain>
    </source>
</reference>
<dbReference type="InterPro" id="IPR001647">
    <property type="entry name" value="HTH_TetR"/>
</dbReference>
<name>A0ABT9V1V7_9BACL</name>
<comment type="caution">
    <text evidence="4">The sequence shown here is derived from an EMBL/GenBank/DDBJ whole genome shotgun (WGS) entry which is preliminary data.</text>
</comment>
<protein>
    <submittedName>
        <fullName evidence="4">AcrR family transcriptional regulator</fullName>
    </submittedName>
</protein>
<dbReference type="SUPFAM" id="SSF46689">
    <property type="entry name" value="Homeodomain-like"/>
    <property type="match status" value="1"/>
</dbReference>
<keyword evidence="1 2" id="KW-0238">DNA-binding</keyword>
<dbReference type="EMBL" id="JAUSTU010000004">
    <property type="protein sequence ID" value="MDQ0154845.1"/>
    <property type="molecule type" value="Genomic_DNA"/>
</dbReference>
<evidence type="ECO:0000256" key="2">
    <source>
        <dbReference type="PROSITE-ProRule" id="PRU00335"/>
    </source>
</evidence>
<dbReference type="Gene3D" id="1.10.357.10">
    <property type="entry name" value="Tetracycline Repressor, domain 2"/>
    <property type="match status" value="1"/>
</dbReference>
<accession>A0ABT9V1V7</accession>
<gene>
    <name evidence="4" type="ORF">J2S07_001149</name>
</gene>
<feature type="domain" description="HTH tetR-type" evidence="3">
    <location>
        <begin position="9"/>
        <end position="69"/>
    </location>
</feature>